<dbReference type="PANTHER" id="PTHR11803">
    <property type="entry name" value="2-IMINOBUTANOATE/2-IMINOPROPANOATE DEAMINASE RIDA"/>
    <property type="match status" value="1"/>
</dbReference>
<accession>A0A381NX76</accession>
<dbReference type="SUPFAM" id="SSF55298">
    <property type="entry name" value="YjgF-like"/>
    <property type="match status" value="1"/>
</dbReference>
<dbReference type="Pfam" id="PF01042">
    <property type="entry name" value="Ribonuc_L-PSP"/>
    <property type="match status" value="1"/>
</dbReference>
<feature type="non-terminal residue" evidence="2">
    <location>
        <position position="1"/>
    </location>
</feature>
<dbReference type="PANTHER" id="PTHR11803:SF44">
    <property type="entry name" value="RUTC FAMILY PROTEIN YJGH"/>
    <property type="match status" value="1"/>
</dbReference>
<gene>
    <name evidence="2" type="ORF">METZ01_LOCUS12080</name>
</gene>
<proteinExistence type="inferred from homology"/>
<dbReference type="InterPro" id="IPR006175">
    <property type="entry name" value="YjgF/YER057c/UK114"/>
</dbReference>
<dbReference type="NCBIfam" id="TIGR00004">
    <property type="entry name" value="Rid family detoxifying hydrolase"/>
    <property type="match status" value="1"/>
</dbReference>
<protein>
    <submittedName>
        <fullName evidence="2">Uncharacterized protein</fullName>
    </submittedName>
</protein>
<sequence>VSKPVAHYSASYRAGDLLFVSGQVGIADGSLVEGVQNQTLQALNNVQAVLGQSDLTLEHVVKCTVFMTDIDNFAVVNATYAEVFGDHRPSRSAVAVKALPLGALVEIEAIAHTSS</sequence>
<dbReference type="InterPro" id="IPR019897">
    <property type="entry name" value="RidA_CS"/>
</dbReference>
<dbReference type="AlphaFoldDB" id="A0A381NX76"/>
<name>A0A381NX76_9ZZZZ</name>
<comment type="similarity">
    <text evidence="1">Belongs to the RutC family.</text>
</comment>
<dbReference type="EMBL" id="UINC01000666">
    <property type="protein sequence ID" value="SUZ59226.1"/>
    <property type="molecule type" value="Genomic_DNA"/>
</dbReference>
<dbReference type="InterPro" id="IPR006056">
    <property type="entry name" value="RidA"/>
</dbReference>
<dbReference type="FunFam" id="3.30.1330.40:FF:000001">
    <property type="entry name" value="L-PSP family endoribonuclease"/>
    <property type="match status" value="1"/>
</dbReference>
<dbReference type="PROSITE" id="PS01094">
    <property type="entry name" value="UPF0076"/>
    <property type="match status" value="1"/>
</dbReference>
<dbReference type="Gene3D" id="3.30.1330.40">
    <property type="entry name" value="RutC-like"/>
    <property type="match status" value="1"/>
</dbReference>
<dbReference type="InterPro" id="IPR035959">
    <property type="entry name" value="RutC-like_sf"/>
</dbReference>
<dbReference type="CDD" id="cd00448">
    <property type="entry name" value="YjgF_YER057c_UK114_family"/>
    <property type="match status" value="1"/>
</dbReference>
<reference evidence="2" key="1">
    <citation type="submission" date="2018-05" db="EMBL/GenBank/DDBJ databases">
        <authorList>
            <person name="Lanie J.A."/>
            <person name="Ng W.-L."/>
            <person name="Kazmierczak K.M."/>
            <person name="Andrzejewski T.M."/>
            <person name="Davidsen T.M."/>
            <person name="Wayne K.J."/>
            <person name="Tettelin H."/>
            <person name="Glass J.I."/>
            <person name="Rusch D."/>
            <person name="Podicherti R."/>
            <person name="Tsui H.-C.T."/>
            <person name="Winkler M.E."/>
        </authorList>
    </citation>
    <scope>NUCLEOTIDE SEQUENCE</scope>
</reference>
<evidence type="ECO:0000313" key="2">
    <source>
        <dbReference type="EMBL" id="SUZ59226.1"/>
    </source>
</evidence>
<evidence type="ECO:0000256" key="1">
    <source>
        <dbReference type="ARBA" id="ARBA00010552"/>
    </source>
</evidence>
<dbReference type="GO" id="GO:0005829">
    <property type="term" value="C:cytosol"/>
    <property type="evidence" value="ECO:0007669"/>
    <property type="project" value="TreeGrafter"/>
</dbReference>
<organism evidence="2">
    <name type="scientific">marine metagenome</name>
    <dbReference type="NCBI Taxonomy" id="408172"/>
    <lineage>
        <taxon>unclassified sequences</taxon>
        <taxon>metagenomes</taxon>
        <taxon>ecological metagenomes</taxon>
    </lineage>
</organism>
<dbReference type="GO" id="GO:0019239">
    <property type="term" value="F:deaminase activity"/>
    <property type="evidence" value="ECO:0007669"/>
    <property type="project" value="TreeGrafter"/>
</dbReference>